<dbReference type="EMBL" id="VSSQ01000596">
    <property type="protein sequence ID" value="MPL98205.1"/>
    <property type="molecule type" value="Genomic_DNA"/>
</dbReference>
<evidence type="ECO:0008006" key="2">
    <source>
        <dbReference type="Google" id="ProtNLM"/>
    </source>
</evidence>
<sequence>MKKTILLLVSLLFTAITIQAQSLQKFYDKYADDERFQYVSINRGMINLGSIVSGISKSDQKNLSKLNGLKILTLEAASESAIMRNTIREIEQIVSNGKFESAVEVRDKGERVNIYYRVTGNDNADMLIITKEQNEFNCIWITGKMTKEEMMDTFSSQNIQGKPLAVVSSATFLLMI</sequence>
<comment type="caution">
    <text evidence="1">The sequence shown here is derived from an EMBL/GenBank/DDBJ whole genome shotgun (WGS) entry which is preliminary data.</text>
</comment>
<protein>
    <recommendedName>
        <fullName evidence="2">DUF4252 domain-containing protein</fullName>
    </recommendedName>
</protein>
<organism evidence="1">
    <name type="scientific">bioreactor metagenome</name>
    <dbReference type="NCBI Taxonomy" id="1076179"/>
    <lineage>
        <taxon>unclassified sequences</taxon>
        <taxon>metagenomes</taxon>
        <taxon>ecological metagenomes</taxon>
    </lineage>
</organism>
<reference evidence="1" key="1">
    <citation type="submission" date="2019-08" db="EMBL/GenBank/DDBJ databases">
        <authorList>
            <person name="Kucharzyk K."/>
            <person name="Murdoch R.W."/>
            <person name="Higgins S."/>
            <person name="Loffler F."/>
        </authorList>
    </citation>
    <scope>NUCLEOTIDE SEQUENCE</scope>
</reference>
<dbReference type="InterPro" id="IPR025348">
    <property type="entry name" value="DUF4252"/>
</dbReference>
<proteinExistence type="predicted"/>
<evidence type="ECO:0000313" key="1">
    <source>
        <dbReference type="EMBL" id="MPL98205.1"/>
    </source>
</evidence>
<name>A0A644W398_9ZZZZ</name>
<gene>
    <name evidence="1" type="ORF">SDC9_44405</name>
</gene>
<dbReference type="AlphaFoldDB" id="A0A644W398"/>
<dbReference type="Pfam" id="PF14060">
    <property type="entry name" value="DUF4252"/>
    <property type="match status" value="1"/>
</dbReference>
<accession>A0A644W398</accession>